<dbReference type="PaxDb" id="4097-A0A1S4ARM3"/>
<dbReference type="AlphaFoldDB" id="A0A1S4ARM3"/>
<dbReference type="OrthoDB" id="2630497at2759"/>
<dbReference type="InterPro" id="IPR056924">
    <property type="entry name" value="SH3_Tf2-1"/>
</dbReference>
<protein>
    <recommendedName>
        <fullName evidence="1">Tf2-1-like SH3-like domain-containing protein</fullName>
    </recommendedName>
</protein>
<dbReference type="InterPro" id="IPR016197">
    <property type="entry name" value="Chromo-like_dom_sf"/>
</dbReference>
<reference evidence="2" key="1">
    <citation type="submission" date="2025-08" db="UniProtKB">
        <authorList>
            <consortium name="RefSeq"/>
        </authorList>
    </citation>
    <scope>IDENTIFICATION</scope>
</reference>
<accession>A0A1S4ARM3</accession>
<dbReference type="OMA" id="RIEGFGW"/>
<name>A0A1S4ARM3_TOBAC</name>
<dbReference type="Pfam" id="PF24626">
    <property type="entry name" value="SH3_Tf2-1"/>
    <property type="match status" value="1"/>
</dbReference>
<dbReference type="PANTHER" id="PTHR46148">
    <property type="entry name" value="CHROMO DOMAIN-CONTAINING PROTEIN"/>
    <property type="match status" value="1"/>
</dbReference>
<feature type="domain" description="Tf2-1-like SH3-like" evidence="1">
    <location>
        <begin position="3"/>
        <end position="67"/>
    </location>
</feature>
<proteinExistence type="predicted"/>
<dbReference type="RefSeq" id="XP_016479397.1">
    <property type="nucleotide sequence ID" value="XM_016623911.1"/>
</dbReference>
<feature type="non-terminal residue" evidence="2">
    <location>
        <position position="175"/>
    </location>
</feature>
<dbReference type="STRING" id="4097.A0A1S4ARM3"/>
<dbReference type="PANTHER" id="PTHR46148:SF60">
    <property type="entry name" value="CHROMO DOMAIN-CONTAINING PROTEIN"/>
    <property type="match status" value="1"/>
</dbReference>
<organism evidence="2">
    <name type="scientific">Nicotiana tabacum</name>
    <name type="common">Common tobacco</name>
    <dbReference type="NCBI Taxonomy" id="4097"/>
    <lineage>
        <taxon>Eukaryota</taxon>
        <taxon>Viridiplantae</taxon>
        <taxon>Streptophyta</taxon>
        <taxon>Embryophyta</taxon>
        <taxon>Tracheophyta</taxon>
        <taxon>Spermatophyta</taxon>
        <taxon>Magnoliopsida</taxon>
        <taxon>eudicotyledons</taxon>
        <taxon>Gunneridae</taxon>
        <taxon>Pentapetalae</taxon>
        <taxon>asterids</taxon>
        <taxon>lamiids</taxon>
        <taxon>Solanales</taxon>
        <taxon>Solanaceae</taxon>
        <taxon>Nicotianoideae</taxon>
        <taxon>Nicotianeae</taxon>
        <taxon>Nicotiana</taxon>
    </lineage>
</organism>
<evidence type="ECO:0000313" key="2">
    <source>
        <dbReference type="RefSeq" id="XP_016479397.1"/>
    </source>
</evidence>
<dbReference type="KEGG" id="nta:107800686"/>
<gene>
    <name evidence="2" type="primary">LOC107800686</name>
</gene>
<sequence>MEGEKVFLKVSPTKDVIRFGRKGKLSPRFSGPFEVFQRVGKVAYKLALPPSLLVVHLVFHISILRKYNKDKLYELDFGTVHLDEKLAYEEEPVAILDRQVWKLMSKEIILVRVLWKRQSNEEATWEDESDMQSRYPYFFSSSVNSNYEAVPRDRIEGFGWGRFCASQLCGGVHER</sequence>
<evidence type="ECO:0000259" key="1">
    <source>
        <dbReference type="Pfam" id="PF24626"/>
    </source>
</evidence>
<dbReference type="SUPFAM" id="SSF54160">
    <property type="entry name" value="Chromo domain-like"/>
    <property type="match status" value="1"/>
</dbReference>